<sequence>MSAEPNRIPLVDLAAAHAEVATEVAAGIARVLDTCAFVGGPDVAEFETEFAAFTGAAHCVGVANGTDAVELALRVLGVGAGEGVVLPANTFVATAEAVVRAGARPVLADVDEDHLLLDPQRAAEALGDSSGPRALLPVHLNGQLAPMGALRALAEARGVFLVEDAAQCQGATQDGLAPGAWGPDAIAATSFYPGKNLGAYGDGGAVCTGNEEHARILRELRDHGSSRKYVHTRLGFNSRLDTIQAVVLRAKLRRLADWNVRRRAAAARYDALLAGVEGVRLPRTAPGNEHVWHLYAVRVPERDKVLALLNEAGVGAGVHYPVPVHLQPAFAELGHARGDFPVTERAAEELLSLPLYPQLTAGQQERVAEVLAGALSRL</sequence>
<comment type="caution">
    <text evidence="6">The sequence shown here is derived from an EMBL/GenBank/DDBJ whole genome shotgun (WGS) entry which is preliminary data.</text>
</comment>
<accession>A0A1T3NXF9</accession>
<proteinExistence type="inferred from homology"/>
<comment type="similarity">
    <text evidence="2 5">Belongs to the DegT/DnrJ/EryC1 family.</text>
</comment>
<dbReference type="GO" id="GO:0000271">
    <property type="term" value="P:polysaccharide biosynthetic process"/>
    <property type="evidence" value="ECO:0007669"/>
    <property type="project" value="TreeGrafter"/>
</dbReference>
<dbReference type="STRING" id="159449.B4N89_10560"/>
<dbReference type="InterPro" id="IPR015421">
    <property type="entry name" value="PyrdxlP-dep_Trfase_major"/>
</dbReference>
<dbReference type="InterPro" id="IPR015424">
    <property type="entry name" value="PyrdxlP-dep_Trfase"/>
</dbReference>
<keyword evidence="1 4" id="KW-0663">Pyridoxal phosphate</keyword>
<evidence type="ECO:0000256" key="2">
    <source>
        <dbReference type="ARBA" id="ARBA00037999"/>
    </source>
</evidence>
<dbReference type="AlphaFoldDB" id="A0A1T3NXF9"/>
<dbReference type="Gene3D" id="3.40.640.10">
    <property type="entry name" value="Type I PLP-dependent aspartate aminotransferase-like (Major domain)"/>
    <property type="match status" value="1"/>
</dbReference>
<evidence type="ECO:0000256" key="4">
    <source>
        <dbReference type="PIRSR" id="PIRSR000390-2"/>
    </source>
</evidence>
<dbReference type="OrthoDB" id="9804264at2"/>
<reference evidence="6 7" key="1">
    <citation type="submission" date="2017-03" db="EMBL/GenBank/DDBJ databases">
        <title>Draft genome sequence of Streptomyces scabrisporus NF3, endophyte isolated from Amphipterygium adstringens.</title>
        <authorList>
            <person name="Vazquez M."/>
            <person name="Ceapa C.D."/>
            <person name="Rodriguez Luna D."/>
            <person name="Sanchez Esquivel S."/>
        </authorList>
    </citation>
    <scope>NUCLEOTIDE SEQUENCE [LARGE SCALE GENOMIC DNA]</scope>
    <source>
        <strain evidence="6 7">NF3</strain>
    </source>
</reference>
<evidence type="ECO:0000313" key="6">
    <source>
        <dbReference type="EMBL" id="OPC81330.1"/>
    </source>
</evidence>
<organism evidence="6 7">
    <name type="scientific">Embleya scabrispora</name>
    <dbReference type="NCBI Taxonomy" id="159449"/>
    <lineage>
        <taxon>Bacteria</taxon>
        <taxon>Bacillati</taxon>
        <taxon>Actinomycetota</taxon>
        <taxon>Actinomycetes</taxon>
        <taxon>Kitasatosporales</taxon>
        <taxon>Streptomycetaceae</taxon>
        <taxon>Embleya</taxon>
    </lineage>
</organism>
<dbReference type="RefSeq" id="WP_078975630.1">
    <property type="nucleotide sequence ID" value="NZ_MWQN01000001.1"/>
</dbReference>
<dbReference type="PIRSF" id="PIRSF000390">
    <property type="entry name" value="PLP_StrS"/>
    <property type="match status" value="1"/>
</dbReference>
<dbReference type="PANTHER" id="PTHR30244">
    <property type="entry name" value="TRANSAMINASE"/>
    <property type="match status" value="1"/>
</dbReference>
<dbReference type="InterPro" id="IPR015422">
    <property type="entry name" value="PyrdxlP-dep_Trfase_small"/>
</dbReference>
<dbReference type="InterPro" id="IPR000653">
    <property type="entry name" value="DegT/StrS_aminotransferase"/>
</dbReference>
<evidence type="ECO:0000256" key="3">
    <source>
        <dbReference type="PIRSR" id="PIRSR000390-1"/>
    </source>
</evidence>
<dbReference type="Gene3D" id="3.90.1150.10">
    <property type="entry name" value="Aspartate Aminotransferase, domain 1"/>
    <property type="match status" value="1"/>
</dbReference>
<name>A0A1T3NXF9_9ACTN</name>
<feature type="modified residue" description="N6-(pyridoxal phosphate)lysine" evidence="4">
    <location>
        <position position="195"/>
    </location>
</feature>
<keyword evidence="7" id="KW-1185">Reference proteome</keyword>
<dbReference type="CDD" id="cd00616">
    <property type="entry name" value="AHBA_syn"/>
    <property type="match status" value="1"/>
</dbReference>
<feature type="active site" description="Proton acceptor" evidence="3">
    <location>
        <position position="195"/>
    </location>
</feature>
<gene>
    <name evidence="6" type="ORF">B4N89_10560</name>
</gene>
<dbReference type="GO" id="GO:0008483">
    <property type="term" value="F:transaminase activity"/>
    <property type="evidence" value="ECO:0007669"/>
    <property type="project" value="TreeGrafter"/>
</dbReference>
<dbReference type="GO" id="GO:0030170">
    <property type="term" value="F:pyridoxal phosphate binding"/>
    <property type="evidence" value="ECO:0007669"/>
    <property type="project" value="TreeGrafter"/>
</dbReference>
<evidence type="ECO:0000256" key="1">
    <source>
        <dbReference type="ARBA" id="ARBA00022898"/>
    </source>
</evidence>
<dbReference type="PANTHER" id="PTHR30244:SF36">
    <property type="entry name" value="3-OXO-GLUCOSE-6-PHOSPHATE:GLUTAMATE AMINOTRANSFERASE"/>
    <property type="match status" value="1"/>
</dbReference>
<protein>
    <submittedName>
        <fullName evidence="6">Erythromycin biosynthesis sensory transduction protein eryC1</fullName>
    </submittedName>
</protein>
<evidence type="ECO:0000256" key="5">
    <source>
        <dbReference type="RuleBase" id="RU004508"/>
    </source>
</evidence>
<dbReference type="Proteomes" id="UP000190037">
    <property type="component" value="Unassembled WGS sequence"/>
</dbReference>
<evidence type="ECO:0000313" key="7">
    <source>
        <dbReference type="Proteomes" id="UP000190037"/>
    </source>
</evidence>
<dbReference type="EMBL" id="MWQN01000001">
    <property type="protein sequence ID" value="OPC81330.1"/>
    <property type="molecule type" value="Genomic_DNA"/>
</dbReference>
<dbReference type="Pfam" id="PF01041">
    <property type="entry name" value="DegT_DnrJ_EryC1"/>
    <property type="match status" value="1"/>
</dbReference>
<dbReference type="SUPFAM" id="SSF53383">
    <property type="entry name" value="PLP-dependent transferases"/>
    <property type="match status" value="1"/>
</dbReference>